<gene>
    <name evidence="11" type="ORF">HETSPECPRED_006975</name>
</gene>
<comment type="subcellular location">
    <subcellularLocation>
        <location evidence="1">Golgi apparatus membrane</location>
        <topology evidence="1">Peripheral membrane protein</topology>
    </subcellularLocation>
</comment>
<evidence type="ECO:0000256" key="5">
    <source>
        <dbReference type="ARBA" id="ARBA00023136"/>
    </source>
</evidence>
<dbReference type="InterPro" id="IPR040314">
    <property type="entry name" value="DOP1"/>
</dbReference>
<feature type="domain" description="DOP1 N-terminal" evidence="8">
    <location>
        <begin position="39"/>
        <end position="371"/>
    </location>
</feature>
<feature type="compositionally biased region" description="Polar residues" evidence="7">
    <location>
        <begin position="12"/>
        <end position="24"/>
    </location>
</feature>
<dbReference type="EMBL" id="CAJPDS010000005">
    <property type="protein sequence ID" value="CAF9906857.1"/>
    <property type="molecule type" value="Genomic_DNA"/>
</dbReference>
<evidence type="ECO:0008006" key="13">
    <source>
        <dbReference type="Google" id="ProtNLM"/>
    </source>
</evidence>
<reference evidence="11" key="1">
    <citation type="submission" date="2021-03" db="EMBL/GenBank/DDBJ databases">
        <authorList>
            <person name="Tagirdzhanova G."/>
        </authorList>
    </citation>
    <scope>NUCLEOTIDE SEQUENCE</scope>
</reference>
<name>A0A8H3EMN3_9LECA</name>
<dbReference type="Pfam" id="PF24597">
    <property type="entry name" value="TPR_DOP1_M"/>
    <property type="match status" value="1"/>
</dbReference>
<dbReference type="GO" id="GO:0000139">
    <property type="term" value="C:Golgi membrane"/>
    <property type="evidence" value="ECO:0007669"/>
    <property type="project" value="UniProtKB-SubCell"/>
</dbReference>
<dbReference type="GO" id="GO:0005829">
    <property type="term" value="C:cytosol"/>
    <property type="evidence" value="ECO:0007669"/>
    <property type="project" value="GOC"/>
</dbReference>
<dbReference type="GO" id="GO:0015031">
    <property type="term" value="P:protein transport"/>
    <property type="evidence" value="ECO:0007669"/>
    <property type="project" value="UniProtKB-KW"/>
</dbReference>
<evidence type="ECO:0000256" key="3">
    <source>
        <dbReference type="ARBA" id="ARBA00022927"/>
    </source>
</evidence>
<dbReference type="Pfam" id="PF24598">
    <property type="entry name" value="DOP1_C"/>
    <property type="match status" value="1"/>
</dbReference>
<comment type="similarity">
    <text evidence="6">Belongs to the DOP1 family.</text>
</comment>
<dbReference type="Proteomes" id="UP000664521">
    <property type="component" value="Unassembled WGS sequence"/>
</dbReference>
<dbReference type="GO" id="GO:0005802">
    <property type="term" value="C:trans-Golgi network"/>
    <property type="evidence" value="ECO:0007669"/>
    <property type="project" value="TreeGrafter"/>
</dbReference>
<dbReference type="GO" id="GO:0005768">
    <property type="term" value="C:endosome"/>
    <property type="evidence" value="ECO:0007669"/>
    <property type="project" value="TreeGrafter"/>
</dbReference>
<evidence type="ECO:0000313" key="11">
    <source>
        <dbReference type="EMBL" id="CAF9906857.1"/>
    </source>
</evidence>
<dbReference type="InterPro" id="IPR016024">
    <property type="entry name" value="ARM-type_fold"/>
</dbReference>
<feature type="region of interest" description="Disordered" evidence="7">
    <location>
        <begin position="1097"/>
        <end position="1120"/>
    </location>
</feature>
<dbReference type="SUPFAM" id="SSF48371">
    <property type="entry name" value="ARM repeat"/>
    <property type="match status" value="1"/>
</dbReference>
<dbReference type="InterPro" id="IPR056458">
    <property type="entry name" value="TPR_DOP1_M"/>
</dbReference>
<accession>A0A8H3EMN3</accession>
<evidence type="ECO:0000313" key="12">
    <source>
        <dbReference type="Proteomes" id="UP000664521"/>
    </source>
</evidence>
<evidence type="ECO:0000259" key="8">
    <source>
        <dbReference type="Pfam" id="PF04118"/>
    </source>
</evidence>
<evidence type="ECO:0000256" key="2">
    <source>
        <dbReference type="ARBA" id="ARBA00022448"/>
    </source>
</evidence>
<evidence type="ECO:0000259" key="9">
    <source>
        <dbReference type="Pfam" id="PF24597"/>
    </source>
</evidence>
<keyword evidence="2" id="KW-0813">Transport</keyword>
<feature type="region of interest" description="Disordered" evidence="7">
    <location>
        <begin position="1"/>
        <end position="34"/>
    </location>
</feature>
<evidence type="ECO:0000259" key="10">
    <source>
        <dbReference type="Pfam" id="PF24598"/>
    </source>
</evidence>
<feature type="region of interest" description="Disordered" evidence="7">
    <location>
        <begin position="257"/>
        <end position="282"/>
    </location>
</feature>
<keyword evidence="4" id="KW-0333">Golgi apparatus</keyword>
<protein>
    <recommendedName>
        <fullName evidence="13">Dopey N-terminal domain-containing protein</fullName>
    </recommendedName>
</protein>
<evidence type="ECO:0000256" key="7">
    <source>
        <dbReference type="SAM" id="MobiDB-lite"/>
    </source>
</evidence>
<evidence type="ECO:0000256" key="6">
    <source>
        <dbReference type="ARBA" id="ARBA00046326"/>
    </source>
</evidence>
<feature type="domain" description="DOP1-like C-terminal" evidence="10">
    <location>
        <begin position="1404"/>
        <end position="1873"/>
    </location>
</feature>
<dbReference type="GO" id="GO:0006895">
    <property type="term" value="P:Golgi to endosome transport"/>
    <property type="evidence" value="ECO:0007669"/>
    <property type="project" value="InterPro"/>
</dbReference>
<dbReference type="PANTHER" id="PTHR14042:SF24">
    <property type="entry name" value="PROTEIN DOPEY-1 HOMOLOG"/>
    <property type="match status" value="1"/>
</dbReference>
<keyword evidence="12" id="KW-1185">Reference proteome</keyword>
<dbReference type="PANTHER" id="PTHR14042">
    <property type="entry name" value="DOPEY-RELATED"/>
    <property type="match status" value="1"/>
</dbReference>
<organism evidence="11 12">
    <name type="scientific">Heterodermia speciosa</name>
    <dbReference type="NCBI Taxonomy" id="116794"/>
    <lineage>
        <taxon>Eukaryota</taxon>
        <taxon>Fungi</taxon>
        <taxon>Dikarya</taxon>
        <taxon>Ascomycota</taxon>
        <taxon>Pezizomycotina</taxon>
        <taxon>Lecanoromycetes</taxon>
        <taxon>OSLEUM clade</taxon>
        <taxon>Lecanoromycetidae</taxon>
        <taxon>Caliciales</taxon>
        <taxon>Physciaceae</taxon>
        <taxon>Heterodermia</taxon>
    </lineage>
</organism>
<dbReference type="InterPro" id="IPR007249">
    <property type="entry name" value="DOP1_N"/>
</dbReference>
<proteinExistence type="inferred from homology"/>
<comment type="caution">
    <text evidence="11">The sequence shown here is derived from an EMBL/GenBank/DDBJ whole genome shotgun (WGS) entry which is preliminary data.</text>
</comment>
<dbReference type="InterPro" id="IPR056457">
    <property type="entry name" value="DOP1_C"/>
</dbReference>
<evidence type="ECO:0000256" key="4">
    <source>
        <dbReference type="ARBA" id="ARBA00023034"/>
    </source>
</evidence>
<feature type="region of interest" description="Disordered" evidence="7">
    <location>
        <begin position="373"/>
        <end position="394"/>
    </location>
</feature>
<dbReference type="OrthoDB" id="297643at2759"/>
<keyword evidence="3" id="KW-0653">Protein transport</keyword>
<feature type="compositionally biased region" description="Polar residues" evidence="7">
    <location>
        <begin position="1097"/>
        <end position="1109"/>
    </location>
</feature>
<keyword evidence="5" id="KW-0472">Membrane</keyword>
<feature type="domain" description="DOP1-like middle TPR" evidence="9">
    <location>
        <begin position="406"/>
        <end position="627"/>
    </location>
</feature>
<dbReference type="Pfam" id="PF04118">
    <property type="entry name" value="Dopey_N"/>
    <property type="match status" value="1"/>
</dbReference>
<sequence length="1897" mass="211110">MSLEASHMPRATSPTSSGRSSPVNPRSRLGAEDALSKKDKNYRRYASAVERALSLFDTALQEWADYISFLARLLKALQSRPSGIAEIPHKSLVSRRLAQCLKPSLPSGVHQKTIEVYTYIFNVLGVDNLSRDLSLYLPGLSPTLSYASLSNKPALLSLFETHILALGNASLRPALKAIFLALLPGLEEETSEEFERTHSILARLKIALGQGQENGAQQRDTSNDQYYWQCLFLASITSSSRRQGALAFMVRNLPRIGSSRERHGSSGNQQGIDRGPPELEDDASAAVQAVINPEPGLLLRAFATGLRDEQLLIQRGFLDLLVTHLPLHSDVIQRIATRDDTDRLVAAAASVVARREMSLNRRLWTWFLGPELTSDSQSSTPVTPQRSTSGNVSTSSFVGLESHRTYFERFGLDSLVRSILKMIRSNSVSPSEKARPFRICLSLMDRWEIGSTVVPQLFLPLLESLWRYQGIATSRESFEEVFRSASVFFDGVESGLIWGEIERVLTSSLGDQETLEDHQGDLNLIYFIVTKFNIREEEMQTLHMPIIALMIVIHLQKFFQESPDLAKADSAELEQTALKLALTLLDSIPERAFVRVTAAPRSQAPEEVNGGFVESSEIFLNSVQTFYRSYQWNIDHSGFPCSPELIGQLLLQNIVQLILQELRTRRHFRQVEMELLLLEKASRKITRIAGIDRQLCLSALVQALVSISSQQEQPASIESITTLVSALETFITALPSEIWDTDHQTRQVITDLVTRLWPWLSPSKPSNNVEAARCIWRLQLISPDIRLIEGCIATLMSEDGQLPFGATPLDSARRFATLWAHSNSSIKSLHSRGPSHSRTMRLDLENYSSSPTAEMVMLGRPMMLLLDSLFEARAELFNFTTNWLQSLPTLDSIIQWLLHRLRMSRFLIGCSTANRPKATLPATYDLSDLRDCQYVLQTIINIIVCSPGNIWTSLAIQDPLSAQSPSPGAESTRASLLAISGAKEPFNTQAYLIHTCLTILREALQEDRIPISQVSSLRQTASSLIQHVLLGVGQLSMSVLLSIESTVIEALTKSVEEADALVQVPLMNLLVVVLRLCSAGTEDASISMHQMTFSGDRTKSLQPLSTSAETVEKDEPSEAAPHPLPALLNCLLYGLSSPNNYPVLDHWVRFLDDCLPFYAENAFYILMPLVNCFNNTIRNVFELLRAEFEGQEMAVVTDEPLLALHSLLNGLERSLARAHERLVQHEAGVSALKTPEQSQGFFGNMVSGVFSPEPTKVRSSTANNRLTVLLCFKDAILVCLDIWTWASHGHSKELREPTPSASLSYASIRMKNRTRRILEHLITAEALECLETLVEVWCHTNHQENTPKSLAVFNLLHVLDGSRPKNTIPALFNAMYSRTNPNALEPGRKSSLTADLSDTALADFLVGYLRSLEDDAMDEIWVDCMAFLKDVLGNPLPQRQILPRLLEFTAILGEKVNNTNFGEQRRMRRDLGDLFVRLLAAALTAKPLNFAQVDATALDSDGANMQQQNNASRHIQSNDIISIVASILPNLSRILVDADRMAAASSMIALQILTPIIQSKVYPHNMLPTTLDIFLTMSRISEVSKIWRKIVAEAFNDPRFFCASSLKLAEEGWMPVLRQWTSLDKDRIKDYVSRLTPPTAAGIMFGVGASSARLEADRKTQLVLRRIALLVLAATDDAYVMDIDGIQAKVLELLTATAASSPSSATRAELYMLLRALILKTSAVHMASLWPTISSELFDALSSLFLGEQHDTYSLNSALQACKLLDTLVTLAPDEFQLREWLFITDTVDAVYRPHAWRPVALVDELAENLDSYSGNHNSAPASSLAIAAPTGKRRPLLNSENVRDVSMEAVVDSVLRPFFRQISINAFESTYSMEVPDWKACYDILLYDLFNDSTMA</sequence>
<evidence type="ECO:0000256" key="1">
    <source>
        <dbReference type="ARBA" id="ARBA00004395"/>
    </source>
</evidence>